<dbReference type="eggNOG" id="COG0745">
    <property type="taxonomic scope" value="Bacteria"/>
</dbReference>
<feature type="domain" description="PAS" evidence="18">
    <location>
        <begin position="657"/>
        <end position="728"/>
    </location>
</feature>
<reference evidence="21 22" key="1">
    <citation type="journal article" date="2011" name="J. Bacteriol.">
        <title>Genome sequence of the verrucomicrobium Opitutus terrae PB90-1, an abundant inhabitant of rice paddy soil ecosystems.</title>
        <authorList>
            <person name="van Passel M.W."/>
            <person name="Kant R."/>
            <person name="Palva A."/>
            <person name="Copeland A."/>
            <person name="Lucas S."/>
            <person name="Lapidus A."/>
            <person name="Glavina del Rio T."/>
            <person name="Pitluck S."/>
            <person name="Goltsman E."/>
            <person name="Clum A."/>
            <person name="Sun H."/>
            <person name="Schmutz J."/>
            <person name="Larimer F.W."/>
            <person name="Land M.L."/>
            <person name="Hauser L."/>
            <person name="Kyrpides N."/>
            <person name="Mikhailova N."/>
            <person name="Richardson P.P."/>
            <person name="Janssen P.H."/>
            <person name="de Vos W.M."/>
            <person name="Smidt H."/>
        </authorList>
    </citation>
    <scope>NUCLEOTIDE SEQUENCE [LARGE SCALE GENOMIC DNA]</scope>
    <source>
        <strain evidence="22">DSM 11246 / JCM 15787 / PB90-1</strain>
    </source>
</reference>
<dbReference type="eggNOG" id="COG2202">
    <property type="taxonomic scope" value="Bacteria"/>
</dbReference>
<dbReference type="eggNOG" id="COG3452">
    <property type="taxonomic scope" value="Bacteria"/>
</dbReference>
<evidence type="ECO:0000259" key="20">
    <source>
        <dbReference type="PROSITE" id="PS50839"/>
    </source>
</evidence>
<dbReference type="CDD" id="cd00130">
    <property type="entry name" value="PAS"/>
    <property type="match status" value="2"/>
</dbReference>
<evidence type="ECO:0000256" key="15">
    <source>
        <dbReference type="SAM" id="Phobius"/>
    </source>
</evidence>
<feature type="transmembrane region" description="Helical" evidence="15">
    <location>
        <begin position="122"/>
        <end position="142"/>
    </location>
</feature>
<keyword evidence="22" id="KW-1185">Reference proteome</keyword>
<evidence type="ECO:0000256" key="5">
    <source>
        <dbReference type="ARBA" id="ARBA00022553"/>
    </source>
</evidence>
<dbReference type="SMART" id="SM01079">
    <property type="entry name" value="CHASE"/>
    <property type="match status" value="1"/>
</dbReference>
<dbReference type="PRINTS" id="PR00344">
    <property type="entry name" value="BCTRLSENSOR"/>
</dbReference>
<name>B1ZMD0_OPITP</name>
<feature type="domain" description="Response regulatory" evidence="17">
    <location>
        <begin position="1046"/>
        <end position="1157"/>
    </location>
</feature>
<keyword evidence="7 15" id="KW-0812">Transmembrane</keyword>
<feature type="transmembrane region" description="Helical" evidence="15">
    <location>
        <begin position="55"/>
        <end position="73"/>
    </location>
</feature>
<keyword evidence="9 21" id="KW-0418">Kinase</keyword>
<evidence type="ECO:0000256" key="1">
    <source>
        <dbReference type="ARBA" id="ARBA00000085"/>
    </source>
</evidence>
<dbReference type="PROSITE" id="PS50112">
    <property type="entry name" value="PAS"/>
    <property type="match status" value="2"/>
</dbReference>
<dbReference type="InterPro" id="IPR001789">
    <property type="entry name" value="Sig_transdc_resp-reg_receiver"/>
</dbReference>
<keyword evidence="5 14" id="KW-0597">Phosphoprotein</keyword>
<evidence type="ECO:0000256" key="8">
    <source>
        <dbReference type="ARBA" id="ARBA00022741"/>
    </source>
</evidence>
<dbReference type="InterPro" id="IPR000014">
    <property type="entry name" value="PAS"/>
</dbReference>
<feature type="transmembrane region" description="Helical" evidence="15">
    <location>
        <begin position="20"/>
        <end position="43"/>
    </location>
</feature>
<dbReference type="Pfam" id="PF00072">
    <property type="entry name" value="Response_reg"/>
    <property type="match status" value="1"/>
</dbReference>
<dbReference type="Pfam" id="PF08447">
    <property type="entry name" value="PAS_3"/>
    <property type="match status" value="1"/>
</dbReference>
<dbReference type="PROSITE" id="PS50110">
    <property type="entry name" value="RESPONSE_REGULATORY"/>
    <property type="match status" value="2"/>
</dbReference>
<dbReference type="PROSITE" id="PS50839">
    <property type="entry name" value="CHASE"/>
    <property type="match status" value="1"/>
</dbReference>
<evidence type="ECO:0000256" key="2">
    <source>
        <dbReference type="ARBA" id="ARBA00004651"/>
    </source>
</evidence>
<feature type="domain" description="Histidine kinase" evidence="16">
    <location>
        <begin position="801"/>
        <end position="1026"/>
    </location>
</feature>
<comment type="subcellular location">
    <subcellularLocation>
        <location evidence="2">Cell membrane</location>
        <topology evidence="2">Multi-pass membrane protein</topology>
    </subcellularLocation>
</comment>
<evidence type="ECO:0000259" key="17">
    <source>
        <dbReference type="PROSITE" id="PS50110"/>
    </source>
</evidence>
<dbReference type="InterPro" id="IPR042240">
    <property type="entry name" value="CHASE_sf"/>
</dbReference>
<sequence length="1313" mass="143427">MPFLPTLPRRTWLERSSLLIASLLLVIGVSTLVGTWAGVEAFVQPSPQAASIKANEALCFTLLGLVLLAIELGRPMASWAAVIPAAIAALSLAEHALRINLGLDELFGTDRWLVDTAHPGRMSAMSACSILLVSLALTWRSLRRGTPARLFTEAVISSLVASGGFSTLLGYAVSLPAVYRWGTHTATSPLAAAALLVLGVGLLILAWRETMNAGGGPPAWSPMPAIVGCLTFTLILWIGLRERETVYLGAKTQTEMDSLATSFKYEFDRQAAAIERLARMWADGALTAEAVWEVDAGSQWQDSSGRLGILSIAVLNPELRTIWVYPREENATAISLDHAMDPVRQAAIAAARINRGPVISGTTELGGRGHGVVIYAPIIRQGVASGYVAAEFLYRTFFSSVIAERKIEDGHLVEVKIGAEEAYRTVLQPKEQRHDALLIDKTYPMFDRRVRVTMTPRTEALQNDRRYLPELALGAGIGIALLLGLSVHLARGARAGQHAAELSNKKLHAENEERRRIEARLKVSDERLRLALDSTQIGIFEWNVAAGHVYYSSGLWAMLGYEHSRMSATVAAWQSLIHPDDLPTYRRRVDSQLNGVASFIEPEFRVKSHGGEWRWVYTRSKTVAASTSGRPTRIIGTVQDITARREAEQALRESQAETRKLSLVAAKTDNPVLIISPAGSIEWVNESFSRVMEYSLDEVVGRSPIDFVAAAETDARTLQEIDAAIAQGRAHSGDVVTHSKRGRKYHLRVELQPVRNDAGQLQNFIVIETDITARVDTELALRRAKTEADEASRAKSDFLASMSHEIRTPMNGVIGMTSLLMETDLSPEQRDFVNTIRTSGEALLTIINDILDFSKIESGKMDLEHLPFELATCLEESLDLFALQASAKHLELAYHIAPDVPEWIIGDITRLRQIVVNLVNNAVKFTSAGSIAIEVRRRPPTVPANLKRFPLEFVVRDTGIGIPAERLDRLFKAFSQVDSSTTRKYGGTGLGLAICQRLSILMGGGIRVESKVGEGSSFIFTITTEEAAAGAPLVAPPDLDQLKGCPVLCVEDHPVVQRRIAGLLEPYGATCHFAANAFAGAALAATLPTPPALVIIDGDETEGSSPLEALQSIKAPRLLMLPFGQTAPPPPADRQPFTSIFKPFKTTSFLHVVSALLNPATHTVIATDTTGPFTRRLAEEFPLDILLAEDNTVNQKVALRFLERLGYRADAVSNGQEAVTTLAARHYHLVLMDLQMPEMDGLEASRQIRKKVPASRQPKIVALTANAMQGDRERCLEAGMDDYISKPVKLHEIEAAIRRLFASREANTPQTIG</sequence>
<gene>
    <name evidence="21" type="ordered locus">Oter_0092</name>
</gene>
<dbReference type="SMART" id="SM00086">
    <property type="entry name" value="PAC"/>
    <property type="match status" value="2"/>
</dbReference>
<dbReference type="InterPro" id="IPR006189">
    <property type="entry name" value="CHASE_dom"/>
</dbReference>
<dbReference type="InterPro" id="IPR036890">
    <property type="entry name" value="HATPase_C_sf"/>
</dbReference>
<comment type="catalytic activity">
    <reaction evidence="1">
        <text>ATP + protein L-histidine = ADP + protein N-phospho-L-histidine.</text>
        <dbReference type="EC" id="2.7.13.3"/>
    </reaction>
</comment>
<dbReference type="CDD" id="cd00082">
    <property type="entry name" value="HisKA"/>
    <property type="match status" value="1"/>
</dbReference>
<feature type="domain" description="Response regulatory" evidence="17">
    <location>
        <begin position="1184"/>
        <end position="1301"/>
    </location>
</feature>
<dbReference type="eggNOG" id="COG5002">
    <property type="taxonomic scope" value="Bacteria"/>
</dbReference>
<dbReference type="Pfam" id="PF03924">
    <property type="entry name" value="CHASE"/>
    <property type="match status" value="1"/>
</dbReference>
<dbReference type="SMART" id="SM00091">
    <property type="entry name" value="PAS"/>
    <property type="match status" value="2"/>
</dbReference>
<evidence type="ECO:0000256" key="7">
    <source>
        <dbReference type="ARBA" id="ARBA00022692"/>
    </source>
</evidence>
<dbReference type="PROSITE" id="PS50113">
    <property type="entry name" value="PAC"/>
    <property type="match status" value="2"/>
</dbReference>
<keyword evidence="12" id="KW-0902">Two-component regulatory system</keyword>
<dbReference type="SMART" id="SM00387">
    <property type="entry name" value="HATPase_c"/>
    <property type="match status" value="1"/>
</dbReference>
<dbReference type="FunFam" id="1.10.287.130:FF:000003">
    <property type="entry name" value="Histidine kinase"/>
    <property type="match status" value="1"/>
</dbReference>
<dbReference type="STRING" id="452637.Oter_0092"/>
<dbReference type="PANTHER" id="PTHR45339:SF1">
    <property type="entry name" value="HYBRID SIGNAL TRANSDUCTION HISTIDINE KINASE J"/>
    <property type="match status" value="1"/>
</dbReference>
<evidence type="ECO:0000259" key="19">
    <source>
        <dbReference type="PROSITE" id="PS50113"/>
    </source>
</evidence>
<dbReference type="InterPro" id="IPR003661">
    <property type="entry name" value="HisK_dim/P_dom"/>
</dbReference>
<dbReference type="Gene3D" id="3.30.565.10">
    <property type="entry name" value="Histidine kinase-like ATPase, C-terminal domain"/>
    <property type="match status" value="1"/>
</dbReference>
<dbReference type="FunFam" id="3.30.565.10:FF:000010">
    <property type="entry name" value="Sensor histidine kinase RcsC"/>
    <property type="match status" value="1"/>
</dbReference>
<evidence type="ECO:0000313" key="21">
    <source>
        <dbReference type="EMBL" id="ACB73383.1"/>
    </source>
</evidence>
<dbReference type="SUPFAM" id="SSF47384">
    <property type="entry name" value="Homodimeric domain of signal transducing histidine kinase"/>
    <property type="match status" value="1"/>
</dbReference>
<keyword evidence="10" id="KW-0067">ATP-binding</keyword>
<evidence type="ECO:0000256" key="9">
    <source>
        <dbReference type="ARBA" id="ARBA00022777"/>
    </source>
</evidence>
<evidence type="ECO:0000256" key="6">
    <source>
        <dbReference type="ARBA" id="ARBA00022679"/>
    </source>
</evidence>
<keyword evidence="6 21" id="KW-0808">Transferase</keyword>
<dbReference type="HOGENOM" id="CLU_260501_0_0_0"/>
<feature type="domain" description="PAC" evidence="19">
    <location>
        <begin position="731"/>
        <end position="783"/>
    </location>
</feature>
<dbReference type="InterPro" id="IPR011006">
    <property type="entry name" value="CheY-like_superfamily"/>
</dbReference>
<feature type="domain" description="PAS" evidence="18">
    <location>
        <begin position="524"/>
        <end position="596"/>
    </location>
</feature>
<dbReference type="Gene3D" id="3.30.450.20">
    <property type="entry name" value="PAS domain"/>
    <property type="match status" value="2"/>
</dbReference>
<organism evidence="21 22">
    <name type="scientific">Opitutus terrae (strain DSM 11246 / JCM 15787 / PB90-1)</name>
    <dbReference type="NCBI Taxonomy" id="452637"/>
    <lineage>
        <taxon>Bacteria</taxon>
        <taxon>Pseudomonadati</taxon>
        <taxon>Verrucomicrobiota</taxon>
        <taxon>Opitutia</taxon>
        <taxon>Opitutales</taxon>
        <taxon>Opitutaceae</taxon>
        <taxon>Opitutus</taxon>
    </lineage>
</organism>
<feature type="modified residue" description="4-aspartylphosphate" evidence="14">
    <location>
        <position position="1233"/>
    </location>
</feature>
<feature type="domain" description="CHASE" evidence="20">
    <location>
        <begin position="322"/>
        <end position="401"/>
    </location>
</feature>
<feature type="transmembrane region" description="Helical" evidence="15">
    <location>
        <begin position="219"/>
        <end position="240"/>
    </location>
</feature>
<protein>
    <recommendedName>
        <fullName evidence="3">histidine kinase</fullName>
        <ecNumber evidence="3">2.7.13.3</ecNumber>
    </recommendedName>
</protein>
<dbReference type="SUPFAM" id="SSF52172">
    <property type="entry name" value="CheY-like"/>
    <property type="match status" value="2"/>
</dbReference>
<dbReference type="CDD" id="cd16922">
    <property type="entry name" value="HATPase_EvgS-ArcB-TorS-like"/>
    <property type="match status" value="1"/>
</dbReference>
<dbReference type="SUPFAM" id="SSF55785">
    <property type="entry name" value="PYP-like sensor domain (PAS domain)"/>
    <property type="match status" value="2"/>
</dbReference>
<evidence type="ECO:0000256" key="13">
    <source>
        <dbReference type="ARBA" id="ARBA00023136"/>
    </source>
</evidence>
<dbReference type="PROSITE" id="PS50109">
    <property type="entry name" value="HIS_KIN"/>
    <property type="match status" value="1"/>
</dbReference>
<dbReference type="SUPFAM" id="SSF55874">
    <property type="entry name" value="ATPase domain of HSP90 chaperone/DNA topoisomerase II/histidine kinase"/>
    <property type="match status" value="1"/>
</dbReference>
<dbReference type="GO" id="GO:0005524">
    <property type="term" value="F:ATP binding"/>
    <property type="evidence" value="ECO:0007669"/>
    <property type="project" value="UniProtKB-KW"/>
</dbReference>
<evidence type="ECO:0000256" key="10">
    <source>
        <dbReference type="ARBA" id="ARBA00022840"/>
    </source>
</evidence>
<dbReference type="GO" id="GO:0005886">
    <property type="term" value="C:plasma membrane"/>
    <property type="evidence" value="ECO:0007669"/>
    <property type="project" value="UniProtKB-SubCell"/>
</dbReference>
<dbReference type="Proteomes" id="UP000007013">
    <property type="component" value="Chromosome"/>
</dbReference>
<dbReference type="CDD" id="cd17546">
    <property type="entry name" value="REC_hyHK_CKI1_RcsC-like"/>
    <property type="match status" value="1"/>
</dbReference>
<dbReference type="SMART" id="SM00388">
    <property type="entry name" value="HisKA"/>
    <property type="match status" value="1"/>
</dbReference>
<dbReference type="InterPro" id="IPR004358">
    <property type="entry name" value="Sig_transdc_His_kin-like_C"/>
</dbReference>
<dbReference type="Gene3D" id="1.10.287.130">
    <property type="match status" value="1"/>
</dbReference>
<feature type="transmembrane region" description="Helical" evidence="15">
    <location>
        <begin position="190"/>
        <end position="207"/>
    </location>
</feature>
<keyword evidence="8" id="KW-0547">Nucleotide-binding</keyword>
<keyword evidence="13 15" id="KW-0472">Membrane</keyword>
<dbReference type="InterPro" id="IPR036097">
    <property type="entry name" value="HisK_dim/P_sf"/>
</dbReference>
<dbReference type="KEGG" id="ote:Oter_0092"/>
<dbReference type="EC" id="2.7.13.3" evidence="3"/>
<dbReference type="NCBIfam" id="TIGR00229">
    <property type="entry name" value="sensory_box"/>
    <property type="match status" value="2"/>
</dbReference>
<evidence type="ECO:0000256" key="4">
    <source>
        <dbReference type="ARBA" id="ARBA00022475"/>
    </source>
</evidence>
<dbReference type="PANTHER" id="PTHR45339">
    <property type="entry name" value="HYBRID SIGNAL TRANSDUCTION HISTIDINE KINASE J"/>
    <property type="match status" value="1"/>
</dbReference>
<keyword evidence="11 15" id="KW-1133">Transmembrane helix</keyword>
<dbReference type="eggNOG" id="COG0784">
    <property type="taxonomic scope" value="Bacteria"/>
</dbReference>
<dbReference type="Gene3D" id="3.30.450.350">
    <property type="entry name" value="CHASE domain"/>
    <property type="match status" value="1"/>
</dbReference>
<feature type="domain" description="PAC" evidence="19">
    <location>
        <begin position="600"/>
        <end position="653"/>
    </location>
</feature>
<dbReference type="InterPro" id="IPR035965">
    <property type="entry name" value="PAS-like_dom_sf"/>
</dbReference>
<dbReference type="SMART" id="SM00448">
    <property type="entry name" value="REC"/>
    <property type="match status" value="2"/>
</dbReference>
<dbReference type="Pfam" id="PF00512">
    <property type="entry name" value="HisKA"/>
    <property type="match status" value="1"/>
</dbReference>
<dbReference type="Pfam" id="PF02518">
    <property type="entry name" value="HATPase_c"/>
    <property type="match status" value="1"/>
</dbReference>
<evidence type="ECO:0000256" key="12">
    <source>
        <dbReference type="ARBA" id="ARBA00023012"/>
    </source>
</evidence>
<feature type="transmembrane region" description="Helical" evidence="15">
    <location>
        <begin position="79"/>
        <end position="101"/>
    </location>
</feature>
<dbReference type="InterPro" id="IPR003594">
    <property type="entry name" value="HATPase_dom"/>
</dbReference>
<dbReference type="RefSeq" id="WP_012372921.1">
    <property type="nucleotide sequence ID" value="NC_010571.1"/>
</dbReference>
<dbReference type="InterPro" id="IPR005467">
    <property type="entry name" value="His_kinase_dom"/>
</dbReference>
<dbReference type="EMBL" id="CP001032">
    <property type="protein sequence ID" value="ACB73383.1"/>
    <property type="molecule type" value="Genomic_DNA"/>
</dbReference>
<dbReference type="InterPro" id="IPR001610">
    <property type="entry name" value="PAC"/>
</dbReference>
<evidence type="ECO:0000259" key="18">
    <source>
        <dbReference type="PROSITE" id="PS50112"/>
    </source>
</evidence>
<evidence type="ECO:0000259" key="16">
    <source>
        <dbReference type="PROSITE" id="PS50109"/>
    </source>
</evidence>
<dbReference type="Pfam" id="PF13426">
    <property type="entry name" value="PAS_9"/>
    <property type="match status" value="1"/>
</dbReference>
<dbReference type="Gene3D" id="3.40.50.2300">
    <property type="match status" value="1"/>
</dbReference>
<feature type="transmembrane region" description="Helical" evidence="15">
    <location>
        <begin position="154"/>
        <end position="178"/>
    </location>
</feature>
<evidence type="ECO:0000256" key="11">
    <source>
        <dbReference type="ARBA" id="ARBA00022989"/>
    </source>
</evidence>
<feature type="modified residue" description="4-aspartylphosphate" evidence="14">
    <location>
        <position position="1097"/>
    </location>
</feature>
<evidence type="ECO:0000313" key="22">
    <source>
        <dbReference type="Proteomes" id="UP000007013"/>
    </source>
</evidence>
<dbReference type="InterPro" id="IPR000700">
    <property type="entry name" value="PAS-assoc_C"/>
</dbReference>
<keyword evidence="4" id="KW-1003">Cell membrane</keyword>
<proteinExistence type="predicted"/>
<evidence type="ECO:0000256" key="14">
    <source>
        <dbReference type="PROSITE-ProRule" id="PRU00169"/>
    </source>
</evidence>
<evidence type="ECO:0000256" key="3">
    <source>
        <dbReference type="ARBA" id="ARBA00012438"/>
    </source>
</evidence>
<accession>B1ZMD0</accession>
<dbReference type="GO" id="GO:0000155">
    <property type="term" value="F:phosphorelay sensor kinase activity"/>
    <property type="evidence" value="ECO:0007669"/>
    <property type="project" value="InterPro"/>
</dbReference>
<dbReference type="InterPro" id="IPR013655">
    <property type="entry name" value="PAS_fold_3"/>
</dbReference>